<dbReference type="Proteomes" id="UP000255224">
    <property type="component" value="Unassembled WGS sequence"/>
</dbReference>
<organism evidence="1 2">
    <name type="scientific">Chryseobacterium carnipullorum</name>
    <dbReference type="NCBI Taxonomy" id="1124835"/>
    <lineage>
        <taxon>Bacteria</taxon>
        <taxon>Pseudomonadati</taxon>
        <taxon>Bacteroidota</taxon>
        <taxon>Flavobacteriia</taxon>
        <taxon>Flavobacteriales</taxon>
        <taxon>Weeksellaceae</taxon>
        <taxon>Chryseobacterium group</taxon>
        <taxon>Chryseobacterium</taxon>
    </lineage>
</organism>
<reference evidence="1 2" key="1">
    <citation type="submission" date="2018-06" db="EMBL/GenBank/DDBJ databases">
        <authorList>
            <consortium name="Pathogen Informatics"/>
            <person name="Doyle S."/>
        </authorList>
    </citation>
    <scope>NUCLEOTIDE SEQUENCE [LARGE SCALE GENOMIC DNA]</scope>
    <source>
        <strain evidence="1 2">NCTC13533</strain>
    </source>
</reference>
<gene>
    <name evidence="1" type="ORF">NCTC13533_01964</name>
</gene>
<name>A0A376DVR8_CHRCU</name>
<dbReference type="AlphaFoldDB" id="A0A376DVR8"/>
<dbReference type="EMBL" id="UFVQ01000003">
    <property type="protein sequence ID" value="STC95706.1"/>
    <property type="molecule type" value="Genomic_DNA"/>
</dbReference>
<evidence type="ECO:0000313" key="1">
    <source>
        <dbReference type="EMBL" id="STC95706.1"/>
    </source>
</evidence>
<proteinExistence type="predicted"/>
<protein>
    <submittedName>
        <fullName evidence="1">Uncharacterized protein</fullName>
    </submittedName>
</protein>
<sequence>MSVIHHPNQNEPPKVYDKEDHQRFFLWYLEATHRQLTKSEMLRTQKNFTYDLDYYIQLPNPSKHIEII</sequence>
<evidence type="ECO:0000313" key="2">
    <source>
        <dbReference type="Proteomes" id="UP000255224"/>
    </source>
</evidence>
<accession>A0A376DVR8</accession>